<comment type="caution">
    <text evidence="2">The sequence shown here is derived from an EMBL/GenBank/DDBJ whole genome shotgun (WGS) entry which is preliminary data.</text>
</comment>
<name>A0A941EV61_9ACTN</name>
<dbReference type="InterPro" id="IPR011576">
    <property type="entry name" value="Pyridox_Oxase_N"/>
</dbReference>
<evidence type="ECO:0000313" key="2">
    <source>
        <dbReference type="EMBL" id="MBR7834514.1"/>
    </source>
</evidence>
<dbReference type="AlphaFoldDB" id="A0A941EV61"/>
<dbReference type="Proteomes" id="UP000675781">
    <property type="component" value="Unassembled WGS sequence"/>
</dbReference>
<dbReference type="Gene3D" id="2.30.110.10">
    <property type="entry name" value="Electron Transport, Fmn-binding Protein, Chain A"/>
    <property type="match status" value="1"/>
</dbReference>
<dbReference type="InterPro" id="IPR012349">
    <property type="entry name" value="Split_barrel_FMN-bd"/>
</dbReference>
<feature type="domain" description="Pyridoxamine 5'-phosphate oxidase N-terminal" evidence="1">
    <location>
        <begin position="58"/>
        <end position="159"/>
    </location>
</feature>
<sequence length="228" mass="25107">MAEIATTGPVPTSYLERAAGAEEFAEITTAAELREALGGPPLESAVAKERPRLHPLDRAWLAACSYCLIATSDAEGNCDLSTKGDPAGFVHVLDDTTIAIPERPGNKRADGFHNILSNPHVGLLFLVPGRRETLRINGRVRILRDAPFFDEMTVKGHRPILAYLVDIDTVFFHCQKASMRSGLWNPESWRPEDLPTHATIVKALHNSAKTLEALETYYGPQYEKGLYA</sequence>
<dbReference type="SUPFAM" id="SSF50475">
    <property type="entry name" value="FMN-binding split barrel"/>
    <property type="match status" value="1"/>
</dbReference>
<gene>
    <name evidence="2" type="ORF">KDL01_14670</name>
</gene>
<evidence type="ECO:0000313" key="3">
    <source>
        <dbReference type="Proteomes" id="UP000675781"/>
    </source>
</evidence>
<evidence type="ECO:0000259" key="1">
    <source>
        <dbReference type="Pfam" id="PF01243"/>
    </source>
</evidence>
<dbReference type="PANTHER" id="PTHR42815">
    <property type="entry name" value="FAD-BINDING, PUTATIVE (AFU_ORTHOLOGUE AFUA_6G07600)-RELATED"/>
    <property type="match status" value="1"/>
</dbReference>
<organism evidence="2 3">
    <name type="scientific">Actinospica durhamensis</name>
    <dbReference type="NCBI Taxonomy" id="1508375"/>
    <lineage>
        <taxon>Bacteria</taxon>
        <taxon>Bacillati</taxon>
        <taxon>Actinomycetota</taxon>
        <taxon>Actinomycetes</taxon>
        <taxon>Catenulisporales</taxon>
        <taxon>Actinospicaceae</taxon>
        <taxon>Actinospica</taxon>
    </lineage>
</organism>
<proteinExistence type="predicted"/>
<dbReference type="InterPro" id="IPR024029">
    <property type="entry name" value="Pyridox_Oxase_FMN-dep"/>
</dbReference>
<dbReference type="EMBL" id="JAGSOG010000061">
    <property type="protein sequence ID" value="MBR7834514.1"/>
    <property type="molecule type" value="Genomic_DNA"/>
</dbReference>
<protein>
    <submittedName>
        <fullName evidence="2">Pyridoxamine 5'-phosphate oxidase family protein</fullName>
    </submittedName>
</protein>
<dbReference type="PANTHER" id="PTHR42815:SF2">
    <property type="entry name" value="FAD-BINDING, PUTATIVE (AFU_ORTHOLOGUE AFUA_6G07600)-RELATED"/>
    <property type="match status" value="1"/>
</dbReference>
<dbReference type="NCBIfam" id="TIGR04025">
    <property type="entry name" value="PPOX_FMN_DR2398"/>
    <property type="match status" value="1"/>
</dbReference>
<keyword evidence="3" id="KW-1185">Reference proteome</keyword>
<dbReference type="Pfam" id="PF01243">
    <property type="entry name" value="PNPOx_N"/>
    <property type="match status" value="1"/>
</dbReference>
<accession>A0A941EV61</accession>
<dbReference type="RefSeq" id="WP_212529034.1">
    <property type="nucleotide sequence ID" value="NZ_JAGSOG010000061.1"/>
</dbReference>
<reference evidence="2" key="1">
    <citation type="submission" date="2021-04" db="EMBL/GenBank/DDBJ databases">
        <title>Genome based classification of Actinospica acidithermotolerans sp. nov., an actinobacterium isolated from an Indonesian hot spring.</title>
        <authorList>
            <person name="Kusuma A.B."/>
            <person name="Putra K.E."/>
            <person name="Nafisah S."/>
            <person name="Loh J."/>
            <person name="Nouioui I."/>
            <person name="Goodfellow M."/>
        </authorList>
    </citation>
    <scope>NUCLEOTIDE SEQUENCE</scope>
    <source>
        <strain evidence="2">CSCA 57</strain>
    </source>
</reference>